<gene>
    <name evidence="1" type="ORF">CNEO_40895</name>
</gene>
<comment type="caution">
    <text evidence="1">The sequence shown here is derived from an EMBL/GenBank/DDBJ whole genome shotgun (WGS) entry which is preliminary data.</text>
</comment>
<evidence type="ECO:0000313" key="2">
    <source>
        <dbReference type="Proteomes" id="UP000789738"/>
    </source>
</evidence>
<dbReference type="AlphaFoldDB" id="A0AA86MR47"/>
<reference evidence="1" key="1">
    <citation type="submission" date="2021-10" db="EMBL/GenBank/DDBJ databases">
        <authorList>
            <person name="Mesa V."/>
        </authorList>
    </citation>
    <scope>NUCLEOTIDE SEQUENCE</scope>
    <source>
        <strain evidence="1">CC3_PB</strain>
    </source>
</reference>
<sequence>MNIDEIITRLVLLREQGCKEVKIYDIESEEDKEIDIMGKPSGKNYVRIVPIE</sequence>
<dbReference type="RefSeq" id="WP_210886432.1">
    <property type="nucleotide sequence ID" value="NZ_CAKJVE010000004.1"/>
</dbReference>
<protein>
    <submittedName>
        <fullName evidence="1">Uncharacterized protein</fullName>
    </submittedName>
</protein>
<dbReference type="EMBL" id="CAKJVE010000004">
    <property type="protein sequence ID" value="CAG9703987.1"/>
    <property type="molecule type" value="Genomic_DNA"/>
</dbReference>
<dbReference type="Proteomes" id="UP000789738">
    <property type="component" value="Unassembled WGS sequence"/>
</dbReference>
<name>A0AA86MR47_9CLOT</name>
<accession>A0AA86MR47</accession>
<organism evidence="1 2">
    <name type="scientific">Clostridium neonatale</name>
    <dbReference type="NCBI Taxonomy" id="137838"/>
    <lineage>
        <taxon>Bacteria</taxon>
        <taxon>Bacillati</taxon>
        <taxon>Bacillota</taxon>
        <taxon>Clostridia</taxon>
        <taxon>Eubacteriales</taxon>
        <taxon>Clostridiaceae</taxon>
        <taxon>Clostridium</taxon>
    </lineage>
</organism>
<proteinExistence type="predicted"/>
<evidence type="ECO:0000313" key="1">
    <source>
        <dbReference type="EMBL" id="CAG9703987.1"/>
    </source>
</evidence>